<name>A0A2I7N658_9NEIS</name>
<dbReference type="SUPFAM" id="SSF50118">
    <property type="entry name" value="Cell growth inhibitor/plasmid maintenance toxic component"/>
    <property type="match status" value="1"/>
</dbReference>
<dbReference type="EMBL" id="CP024847">
    <property type="protein sequence ID" value="AUR51922.1"/>
    <property type="molecule type" value="Genomic_DNA"/>
</dbReference>
<evidence type="ECO:0000313" key="2">
    <source>
        <dbReference type="Proteomes" id="UP000236655"/>
    </source>
</evidence>
<keyword evidence="2" id="KW-1185">Reference proteome</keyword>
<protein>
    <recommendedName>
        <fullName evidence="3">Type II toxin-antitoxin system PemK/MazF family toxin</fullName>
    </recommendedName>
</protein>
<dbReference type="Gene3D" id="2.30.30.110">
    <property type="match status" value="1"/>
</dbReference>
<organism evidence="1 2">
    <name type="scientific">Aquella oligotrophica</name>
    <dbReference type="NCBI Taxonomy" id="2067065"/>
    <lineage>
        <taxon>Bacteria</taxon>
        <taxon>Pseudomonadati</taxon>
        <taxon>Pseudomonadota</taxon>
        <taxon>Betaproteobacteria</taxon>
        <taxon>Neisseriales</taxon>
        <taxon>Neisseriaceae</taxon>
        <taxon>Aquella</taxon>
    </lineage>
</organism>
<dbReference type="Proteomes" id="UP000236655">
    <property type="component" value="Chromosome"/>
</dbReference>
<dbReference type="InterPro" id="IPR003477">
    <property type="entry name" value="PemK-like"/>
</dbReference>
<proteinExistence type="predicted"/>
<dbReference type="KEGG" id="nba:CUN60_06295"/>
<dbReference type="OrthoDB" id="6064990at2"/>
<reference evidence="2" key="1">
    <citation type="submission" date="2017-11" db="EMBL/GenBank/DDBJ databases">
        <authorList>
            <person name="Chan K.G."/>
            <person name="Lee L.S."/>
        </authorList>
    </citation>
    <scope>NUCLEOTIDE SEQUENCE [LARGE SCALE GENOMIC DNA]</scope>
    <source>
        <strain evidence="2">DSM 100970</strain>
    </source>
</reference>
<dbReference type="Pfam" id="PF02452">
    <property type="entry name" value="PemK_toxin"/>
    <property type="match status" value="1"/>
</dbReference>
<dbReference type="GO" id="GO:0003677">
    <property type="term" value="F:DNA binding"/>
    <property type="evidence" value="ECO:0007669"/>
    <property type="project" value="InterPro"/>
</dbReference>
<dbReference type="RefSeq" id="WP_102951218.1">
    <property type="nucleotide sequence ID" value="NZ_CP024847.1"/>
</dbReference>
<sequence length="65" mass="7199">MISNAEPFRINILPDKSNGLTVISQAMADKITTILKSDVGEKIGRLDELSIQKVDEAIKLWLGLF</sequence>
<accession>A0A2I7N658</accession>
<evidence type="ECO:0000313" key="1">
    <source>
        <dbReference type="EMBL" id="AUR51922.1"/>
    </source>
</evidence>
<dbReference type="AlphaFoldDB" id="A0A2I7N658"/>
<evidence type="ECO:0008006" key="3">
    <source>
        <dbReference type="Google" id="ProtNLM"/>
    </source>
</evidence>
<gene>
    <name evidence="1" type="ORF">CUN60_06295</name>
</gene>
<dbReference type="InterPro" id="IPR011067">
    <property type="entry name" value="Plasmid_toxin/cell-grow_inhib"/>
</dbReference>